<dbReference type="PANTHER" id="PTHR10605:SF56">
    <property type="entry name" value="BIFUNCTIONAL HEPARAN SULFATE N-DEACETYLASE_N-SULFOTRANSFERASE"/>
    <property type="match status" value="1"/>
</dbReference>
<dbReference type="GO" id="GO:0008146">
    <property type="term" value="F:sulfotransferase activity"/>
    <property type="evidence" value="ECO:0007669"/>
    <property type="project" value="InterPro"/>
</dbReference>
<dbReference type="InterPro" id="IPR000863">
    <property type="entry name" value="Sulfotransferase_dom"/>
</dbReference>
<dbReference type="PANTHER" id="PTHR10605">
    <property type="entry name" value="HEPARAN SULFATE SULFOTRANSFERASE"/>
    <property type="match status" value="1"/>
</dbReference>
<dbReference type="InterPro" id="IPR037359">
    <property type="entry name" value="NST/OST"/>
</dbReference>
<dbReference type="SUPFAM" id="SSF52540">
    <property type="entry name" value="P-loop containing nucleoside triphosphate hydrolases"/>
    <property type="match status" value="1"/>
</dbReference>
<keyword evidence="2" id="KW-0325">Glycoprotein</keyword>
<accession>A0A382L175</accession>
<feature type="non-terminal residue" evidence="4">
    <location>
        <position position="147"/>
    </location>
</feature>
<proteinExistence type="predicted"/>
<reference evidence="4" key="1">
    <citation type="submission" date="2018-05" db="EMBL/GenBank/DDBJ databases">
        <authorList>
            <person name="Lanie J.A."/>
            <person name="Ng W.-L."/>
            <person name="Kazmierczak K.M."/>
            <person name="Andrzejewski T.M."/>
            <person name="Davidsen T.M."/>
            <person name="Wayne K.J."/>
            <person name="Tettelin H."/>
            <person name="Glass J.I."/>
            <person name="Rusch D."/>
            <person name="Podicherti R."/>
            <person name="Tsui H.-C.T."/>
            <person name="Winkler M.E."/>
        </authorList>
    </citation>
    <scope>NUCLEOTIDE SEQUENCE</scope>
</reference>
<dbReference type="EMBL" id="UINC01083645">
    <property type="protein sequence ID" value="SVC29545.1"/>
    <property type="molecule type" value="Genomic_DNA"/>
</dbReference>
<evidence type="ECO:0000313" key="4">
    <source>
        <dbReference type="EMBL" id="SVC29545.1"/>
    </source>
</evidence>
<evidence type="ECO:0000259" key="3">
    <source>
        <dbReference type="Pfam" id="PF00685"/>
    </source>
</evidence>
<dbReference type="AlphaFoldDB" id="A0A382L175"/>
<evidence type="ECO:0000256" key="1">
    <source>
        <dbReference type="ARBA" id="ARBA00022679"/>
    </source>
</evidence>
<feature type="domain" description="Sulfotransferase" evidence="3">
    <location>
        <begin position="49"/>
        <end position="147"/>
    </location>
</feature>
<sequence>MNAHKKTHKQKKLEKFVAKKLPPNSSMYSMAKSAYRLSMNTSSKFRTLPDFLIFGESKCGTNSLYANLIEHPKIPSFSKGIHFFDAAFDNGVGWYKQYFPPKWKKKDQLNGESSPYLNYPHSAKRVFSVVPDVKLVAILRNPIDRAY</sequence>
<protein>
    <recommendedName>
        <fullName evidence="3">Sulfotransferase domain-containing protein</fullName>
    </recommendedName>
</protein>
<dbReference type="InterPro" id="IPR027417">
    <property type="entry name" value="P-loop_NTPase"/>
</dbReference>
<keyword evidence="1" id="KW-0808">Transferase</keyword>
<dbReference type="Gene3D" id="3.40.50.300">
    <property type="entry name" value="P-loop containing nucleotide triphosphate hydrolases"/>
    <property type="match status" value="1"/>
</dbReference>
<gene>
    <name evidence="4" type="ORF">METZ01_LOCUS282399</name>
</gene>
<dbReference type="Pfam" id="PF00685">
    <property type="entry name" value="Sulfotransfer_1"/>
    <property type="match status" value="1"/>
</dbReference>
<evidence type="ECO:0000256" key="2">
    <source>
        <dbReference type="ARBA" id="ARBA00023180"/>
    </source>
</evidence>
<name>A0A382L175_9ZZZZ</name>
<organism evidence="4">
    <name type="scientific">marine metagenome</name>
    <dbReference type="NCBI Taxonomy" id="408172"/>
    <lineage>
        <taxon>unclassified sequences</taxon>
        <taxon>metagenomes</taxon>
        <taxon>ecological metagenomes</taxon>
    </lineage>
</organism>